<comment type="caution">
    <text evidence="2">The sequence shown here is derived from an EMBL/GenBank/DDBJ whole genome shotgun (WGS) entry which is preliminary data.</text>
</comment>
<protein>
    <submittedName>
        <fullName evidence="2">Ribosome-associated protein Y (PSrp-1)</fullName>
    </submittedName>
</protein>
<accession>A0A0P8DEG7</accession>
<name>A0A0P8DEG7_9CYAN</name>
<reference evidence="2 3" key="1">
    <citation type="submission" date="2015-09" db="EMBL/GenBank/DDBJ databases">
        <title>Identification and resolution of microdiversity through metagenomic sequencing of parallel consortia.</title>
        <authorList>
            <person name="Nelson W.C."/>
            <person name="Romine M.F."/>
            <person name="Lindemann S.R."/>
        </authorList>
    </citation>
    <scope>NUCLEOTIDE SEQUENCE [LARGE SCALE GENOMIC DNA]</scope>
    <source>
        <strain evidence="2">Ana</strain>
    </source>
</reference>
<proteinExistence type="predicted"/>
<dbReference type="STRING" id="1666911.HLUCCA11_14005"/>
<evidence type="ECO:0000313" key="3">
    <source>
        <dbReference type="Proteomes" id="UP000050465"/>
    </source>
</evidence>
<dbReference type="EMBL" id="LJZR01000018">
    <property type="protein sequence ID" value="KPQ34623.1"/>
    <property type="molecule type" value="Genomic_DNA"/>
</dbReference>
<dbReference type="Pfam" id="PF02482">
    <property type="entry name" value="Ribosomal_S30AE"/>
    <property type="match status" value="1"/>
</dbReference>
<dbReference type="InterPro" id="IPR036567">
    <property type="entry name" value="RHF-like"/>
</dbReference>
<dbReference type="Gene3D" id="3.30.160.100">
    <property type="entry name" value="Ribosome hibernation promotion factor-like"/>
    <property type="match status" value="1"/>
</dbReference>
<dbReference type="InterPro" id="IPR003489">
    <property type="entry name" value="RHF/RaiA"/>
</dbReference>
<evidence type="ECO:0000313" key="2">
    <source>
        <dbReference type="EMBL" id="KPQ34623.1"/>
    </source>
</evidence>
<organism evidence="2 3">
    <name type="scientific">Phormidesmis priestleyi Ana</name>
    <dbReference type="NCBI Taxonomy" id="1666911"/>
    <lineage>
        <taxon>Bacteria</taxon>
        <taxon>Bacillati</taxon>
        <taxon>Cyanobacteriota</taxon>
        <taxon>Cyanophyceae</taxon>
        <taxon>Leptolyngbyales</taxon>
        <taxon>Leptolyngbyaceae</taxon>
        <taxon>Phormidesmis</taxon>
    </lineage>
</organism>
<gene>
    <name evidence="2" type="ORF">HLUCCA11_14005</name>
</gene>
<dbReference type="Proteomes" id="UP000050465">
    <property type="component" value="Unassembled WGS sequence"/>
</dbReference>
<feature type="region of interest" description="Disordered" evidence="1">
    <location>
        <begin position="127"/>
        <end position="146"/>
    </location>
</feature>
<evidence type="ECO:0000256" key="1">
    <source>
        <dbReference type="SAM" id="MobiDB-lite"/>
    </source>
</evidence>
<dbReference type="SUPFAM" id="SSF69754">
    <property type="entry name" value="Ribosome binding protein Y (YfiA homologue)"/>
    <property type="match status" value="1"/>
</dbReference>
<dbReference type="AlphaFoldDB" id="A0A0P8DEG7"/>
<sequence length="146" mass="16452">MRVPPTISYRGVDKTPALERLIAEKIAKLEKAYQQISSCRIAIEKVHDHPNSGSPYRVRLDIMVPEDREIVVDKSPDQAKQYPPLEAIIRDSFDAAFRQLKELNDKQHNHMKTHVPGQREIILDDLPAGEIPVPPADVTEQPTGTA</sequence>